<keyword evidence="2" id="KW-1185">Reference proteome</keyword>
<sequence>MTESVRPEDILADGADHIERDGRLLRKGTVAAFLANARAWLEADGPPETRAAREAAMRAAVPALAALGLLDLFVARDPRLAALLAEARESA</sequence>
<protein>
    <submittedName>
        <fullName evidence="1">Uncharacterized protein</fullName>
    </submittedName>
</protein>
<evidence type="ECO:0000313" key="2">
    <source>
        <dbReference type="Proteomes" id="UP001056937"/>
    </source>
</evidence>
<dbReference type="RefSeq" id="WP_252167619.1">
    <property type="nucleotide sequence ID" value="NZ_CP084930.1"/>
</dbReference>
<dbReference type="EMBL" id="CP084930">
    <property type="protein sequence ID" value="USI73813.1"/>
    <property type="molecule type" value="Genomic_DNA"/>
</dbReference>
<organism evidence="1 2">
    <name type="scientific">Sphingomonas morindae</name>
    <dbReference type="NCBI Taxonomy" id="1541170"/>
    <lineage>
        <taxon>Bacteria</taxon>
        <taxon>Pseudomonadati</taxon>
        <taxon>Pseudomonadota</taxon>
        <taxon>Alphaproteobacteria</taxon>
        <taxon>Sphingomonadales</taxon>
        <taxon>Sphingomonadaceae</taxon>
        <taxon>Sphingomonas</taxon>
    </lineage>
</organism>
<gene>
    <name evidence="1" type="ORF">LHA26_04930</name>
</gene>
<dbReference type="Proteomes" id="UP001056937">
    <property type="component" value="Chromosome 1"/>
</dbReference>
<reference evidence="1" key="1">
    <citation type="journal article" date="2022" name="Toxins">
        <title>Genomic Analysis of Sphingopyxis sp. USTB-05 for Biodegrading Cyanobacterial Hepatotoxins.</title>
        <authorList>
            <person name="Liu C."/>
            <person name="Xu Q."/>
            <person name="Zhao Z."/>
            <person name="Zhang H."/>
            <person name="Liu X."/>
            <person name="Yin C."/>
            <person name="Liu Y."/>
            <person name="Yan H."/>
        </authorList>
    </citation>
    <scope>NUCLEOTIDE SEQUENCE</scope>
    <source>
        <strain evidence="1">NBD5</strain>
    </source>
</reference>
<proteinExistence type="predicted"/>
<accession>A0ABY4XA24</accession>
<name>A0ABY4XA24_9SPHN</name>
<evidence type="ECO:0000313" key="1">
    <source>
        <dbReference type="EMBL" id="USI73813.1"/>
    </source>
</evidence>